<feature type="domain" description="RsdA/BaiN/AoA(So)-like insert" evidence="5">
    <location>
        <begin position="192"/>
        <end position="350"/>
    </location>
</feature>
<dbReference type="AlphaFoldDB" id="A0A931AS45"/>
<dbReference type="Gene3D" id="3.50.50.60">
    <property type="entry name" value="FAD/NAD(P)-binding domain"/>
    <property type="match status" value="1"/>
</dbReference>
<comment type="caution">
    <text evidence="6">The sequence shown here is derived from an EMBL/GenBank/DDBJ whole genome shotgun (WGS) entry which is preliminary data.</text>
</comment>
<dbReference type="SUPFAM" id="SSF160996">
    <property type="entry name" value="HI0933 insert domain-like"/>
    <property type="match status" value="1"/>
</dbReference>
<comment type="cofactor">
    <cofactor evidence="1">
        <name>FAD</name>
        <dbReference type="ChEBI" id="CHEBI:57692"/>
    </cofactor>
</comment>
<evidence type="ECO:0000259" key="4">
    <source>
        <dbReference type="Pfam" id="PF03486"/>
    </source>
</evidence>
<dbReference type="InterPro" id="IPR036188">
    <property type="entry name" value="FAD/NAD-bd_sf"/>
</dbReference>
<keyword evidence="2" id="KW-0285">Flavoprotein</keyword>
<dbReference type="InterPro" id="IPR004792">
    <property type="entry name" value="BaiN-like"/>
</dbReference>
<dbReference type="SUPFAM" id="SSF51905">
    <property type="entry name" value="FAD/NAD(P)-binding domain"/>
    <property type="match status" value="1"/>
</dbReference>
<dbReference type="InterPro" id="IPR057661">
    <property type="entry name" value="RsdA/BaiN/AoA(So)_Rossmann"/>
</dbReference>
<protein>
    <submittedName>
        <fullName evidence="6">NAD(P)/FAD-dependent oxidoreductase</fullName>
    </submittedName>
</protein>
<dbReference type="Proteomes" id="UP000621436">
    <property type="component" value="Unassembled WGS sequence"/>
</dbReference>
<evidence type="ECO:0000259" key="5">
    <source>
        <dbReference type="Pfam" id="PF22780"/>
    </source>
</evidence>
<name>A0A931AS45_9FIRM</name>
<evidence type="ECO:0000256" key="2">
    <source>
        <dbReference type="ARBA" id="ARBA00022630"/>
    </source>
</evidence>
<dbReference type="NCBIfam" id="TIGR00275">
    <property type="entry name" value="aminoacetone oxidase family FAD-binding enzyme"/>
    <property type="match status" value="1"/>
</dbReference>
<dbReference type="Pfam" id="PF22780">
    <property type="entry name" value="HI0933_like_1st"/>
    <property type="match status" value="1"/>
</dbReference>
<dbReference type="RefSeq" id="WP_270452503.1">
    <property type="nucleotide sequence ID" value="NZ_JADPIE010000001.1"/>
</dbReference>
<keyword evidence="3" id="KW-0274">FAD</keyword>
<proteinExistence type="predicted"/>
<dbReference type="Gene3D" id="1.10.8.260">
    <property type="entry name" value="HI0933 insert domain-like"/>
    <property type="match status" value="1"/>
</dbReference>
<accession>A0A931AS45</accession>
<dbReference type="PRINTS" id="PR00368">
    <property type="entry name" value="FADPNR"/>
</dbReference>
<gene>
    <name evidence="6" type="ORF">I0Q91_01925</name>
</gene>
<reference evidence="6" key="1">
    <citation type="submission" date="2020-11" db="EMBL/GenBank/DDBJ databases">
        <title>Halonatronomonas betainensis gen. nov., sp. nov. a novel haloalkaliphilic representative of the family Halanaerobiacae capable of betaine degradation.</title>
        <authorList>
            <person name="Boltyanskaya Y."/>
            <person name="Kevbrin V."/>
            <person name="Detkova E."/>
            <person name="Grouzdev D.S."/>
            <person name="Koziaeva V."/>
            <person name="Zhilina T."/>
        </authorList>
    </citation>
    <scope>NUCLEOTIDE SEQUENCE</scope>
    <source>
        <strain evidence="6">Z-7014</strain>
    </source>
</reference>
<dbReference type="InterPro" id="IPR055178">
    <property type="entry name" value="RsdA/BaiN/AoA(So)-like_dom"/>
</dbReference>
<evidence type="ECO:0000256" key="3">
    <source>
        <dbReference type="ARBA" id="ARBA00022827"/>
    </source>
</evidence>
<dbReference type="Gene3D" id="2.40.30.10">
    <property type="entry name" value="Translation factors"/>
    <property type="match status" value="1"/>
</dbReference>
<feature type="domain" description="RsdA/BaiN/AoA(So)-like Rossmann fold-like" evidence="4">
    <location>
        <begin position="4"/>
        <end position="403"/>
    </location>
</feature>
<dbReference type="Pfam" id="PF03486">
    <property type="entry name" value="HI0933_like"/>
    <property type="match status" value="1"/>
</dbReference>
<organism evidence="6 7">
    <name type="scientific">Halonatronomonas betaini</name>
    <dbReference type="NCBI Taxonomy" id="2778430"/>
    <lineage>
        <taxon>Bacteria</taxon>
        <taxon>Bacillati</taxon>
        <taxon>Bacillota</taxon>
        <taxon>Clostridia</taxon>
        <taxon>Halanaerobiales</taxon>
        <taxon>Halarsenatibacteraceae</taxon>
        <taxon>Halonatronomonas</taxon>
    </lineage>
</organism>
<evidence type="ECO:0000313" key="6">
    <source>
        <dbReference type="EMBL" id="MBF8435825.1"/>
    </source>
</evidence>
<dbReference type="InterPro" id="IPR023166">
    <property type="entry name" value="BaiN-like_dom_sf"/>
</dbReference>
<sequence>MKKQIIIIGAGPAGLFTAIQGAGKNNKVIILEKNSEPGKKLLMSGSGQCNLTHSGEIEELLNHYGDAERFLLGPLYSFSNNDLLNFFRERGIEFITTGDGKIFPSSFQARDILDTLLKEASKQGVEIKYNTPVKDIGFIKEDNIFLVKSSENTYQADIVVLATGGNSYQTTGSTGDGYKLAAKFGHRIIEPKPALVSVNISNYQFRELAGISLDDVMISLWRNGNLIKRWQGDLLFTHKGLSGPGILNYSRYIEAGDIIKLRLVDIKNEAKLDKKLIDLIDKRGQRLFKNLIKELGLPERLGLKLMKLTEIPESKQSAQISRAERMKIGDLLYGLPLKVKERGSFMEAMVTAGGISLAEINPGTMESELRPGLFAVGELLDVDGDTGGYNLQFAFSSGYLAGKEINQRTN</sequence>
<evidence type="ECO:0000256" key="1">
    <source>
        <dbReference type="ARBA" id="ARBA00001974"/>
    </source>
</evidence>
<dbReference type="PANTHER" id="PTHR42887">
    <property type="entry name" value="OS12G0638800 PROTEIN"/>
    <property type="match status" value="1"/>
</dbReference>
<evidence type="ECO:0000313" key="7">
    <source>
        <dbReference type="Proteomes" id="UP000621436"/>
    </source>
</evidence>
<keyword evidence="7" id="KW-1185">Reference proteome</keyword>
<dbReference type="PANTHER" id="PTHR42887:SF2">
    <property type="entry name" value="OS12G0638800 PROTEIN"/>
    <property type="match status" value="1"/>
</dbReference>
<dbReference type="EMBL" id="JADPIE010000001">
    <property type="protein sequence ID" value="MBF8435825.1"/>
    <property type="molecule type" value="Genomic_DNA"/>
</dbReference>